<feature type="domain" description="Wall-associated receptor kinase galacturonan-binding" evidence="8">
    <location>
        <begin position="33"/>
        <end position="102"/>
    </location>
</feature>
<evidence type="ECO:0000256" key="3">
    <source>
        <dbReference type="ARBA" id="ARBA00022729"/>
    </source>
</evidence>
<evidence type="ECO:0000256" key="6">
    <source>
        <dbReference type="ARBA" id="ARBA00048679"/>
    </source>
</evidence>
<evidence type="ECO:0000256" key="1">
    <source>
        <dbReference type="ARBA" id="ARBA00004167"/>
    </source>
</evidence>
<keyword evidence="11" id="KW-1185">Reference proteome</keyword>
<proteinExistence type="predicted"/>
<dbReference type="AlphaFoldDB" id="A0A9K3DJB1"/>
<evidence type="ECO:0000256" key="5">
    <source>
        <dbReference type="ARBA" id="ARBA00047899"/>
    </source>
</evidence>
<evidence type="ECO:0000256" key="7">
    <source>
        <dbReference type="SAM" id="SignalP"/>
    </source>
</evidence>
<feature type="domain" description="Wall-associated receptor kinase C-terminal" evidence="9">
    <location>
        <begin position="168"/>
        <end position="249"/>
    </location>
</feature>
<dbReference type="OrthoDB" id="635050at2759"/>
<dbReference type="InterPro" id="IPR032872">
    <property type="entry name" value="WAK_assoc_C"/>
</dbReference>
<evidence type="ECO:0000256" key="4">
    <source>
        <dbReference type="ARBA" id="ARBA00023180"/>
    </source>
</evidence>
<sequence>MSPLSPILLLLLLLPLFFITMLAQSNNSTYPYCPSINCGNVTVSYPFWTINNESLSQFCGYDGFGINCSYNGNQRIPQISFGGDSYYVQSINYELGTIFLADYDVSPVVVIPNNCPRVRHNINLGTLPLDFTTSSVNLSFHFDCDECPSFATEISCLDRDAGKACLEVMSNSTEEKDWDVYSCDQEVVTTVFGSNIDRFPNLSTNFGRVLEKGFGLRWKKMDGCDKCEESEGRCGRSNTTGFVCFCSDGTTSKGGCKGTIATTLSSVFSLLVNISSSLIYQLMVV</sequence>
<dbReference type="GO" id="GO:0016020">
    <property type="term" value="C:membrane"/>
    <property type="evidence" value="ECO:0007669"/>
    <property type="project" value="UniProtKB-SubCell"/>
</dbReference>
<comment type="catalytic activity">
    <reaction evidence="6">
        <text>L-seryl-[protein] + ATP = O-phospho-L-seryl-[protein] + ADP + H(+)</text>
        <dbReference type="Rhea" id="RHEA:17989"/>
        <dbReference type="Rhea" id="RHEA-COMP:9863"/>
        <dbReference type="Rhea" id="RHEA-COMP:11604"/>
        <dbReference type="ChEBI" id="CHEBI:15378"/>
        <dbReference type="ChEBI" id="CHEBI:29999"/>
        <dbReference type="ChEBI" id="CHEBI:30616"/>
        <dbReference type="ChEBI" id="CHEBI:83421"/>
        <dbReference type="ChEBI" id="CHEBI:456216"/>
        <dbReference type="EC" id="2.7.11.1"/>
    </reaction>
</comment>
<reference evidence="10" key="2">
    <citation type="submission" date="2020-06" db="EMBL/GenBank/DDBJ databases">
        <title>Helianthus annuus Genome sequencing and assembly Release 2.</title>
        <authorList>
            <person name="Gouzy J."/>
            <person name="Langlade N."/>
            <person name="Munos S."/>
        </authorList>
    </citation>
    <scope>NUCLEOTIDE SEQUENCE</scope>
    <source>
        <tissue evidence="10">Leaves</tissue>
    </source>
</reference>
<dbReference type="PANTHER" id="PTHR33138">
    <property type="entry name" value="OS01G0690200 PROTEIN"/>
    <property type="match status" value="1"/>
</dbReference>
<dbReference type="InterPro" id="IPR025287">
    <property type="entry name" value="WAK_GUB"/>
</dbReference>
<dbReference type="Proteomes" id="UP000215914">
    <property type="component" value="Unassembled WGS sequence"/>
</dbReference>
<dbReference type="GO" id="GO:0030247">
    <property type="term" value="F:polysaccharide binding"/>
    <property type="evidence" value="ECO:0007669"/>
    <property type="project" value="InterPro"/>
</dbReference>
<protein>
    <recommendedName>
        <fullName evidence="2">non-specific serine/threonine protein kinase</fullName>
        <ecNumber evidence="2">2.7.11.1</ecNumber>
    </recommendedName>
</protein>
<feature type="signal peptide" evidence="7">
    <location>
        <begin position="1"/>
        <end position="23"/>
    </location>
</feature>
<evidence type="ECO:0000313" key="11">
    <source>
        <dbReference type="Proteomes" id="UP000215914"/>
    </source>
</evidence>
<dbReference type="GO" id="GO:0004674">
    <property type="term" value="F:protein serine/threonine kinase activity"/>
    <property type="evidence" value="ECO:0007669"/>
    <property type="project" value="UniProtKB-EC"/>
</dbReference>
<keyword evidence="10" id="KW-0675">Receptor</keyword>
<evidence type="ECO:0000313" key="10">
    <source>
        <dbReference type="EMBL" id="KAF5756376.1"/>
    </source>
</evidence>
<gene>
    <name evidence="10" type="ORF">HanXRQr2_Chr17g0813921</name>
</gene>
<keyword evidence="10" id="KW-0808">Transferase</keyword>
<dbReference type="Pfam" id="PF14380">
    <property type="entry name" value="WAK_assoc"/>
    <property type="match status" value="1"/>
</dbReference>
<dbReference type="Gramene" id="mRNA:HanXRQr2_Chr17g0813921">
    <property type="protein sequence ID" value="CDS:HanXRQr2_Chr17g0813921.1"/>
    <property type="gene ID" value="HanXRQr2_Chr17g0813921"/>
</dbReference>
<evidence type="ECO:0000259" key="8">
    <source>
        <dbReference type="Pfam" id="PF13947"/>
    </source>
</evidence>
<dbReference type="EMBL" id="MNCJ02000332">
    <property type="protein sequence ID" value="KAF5756376.1"/>
    <property type="molecule type" value="Genomic_DNA"/>
</dbReference>
<dbReference type="PANTHER" id="PTHR33138:SF1">
    <property type="entry name" value="OS01G0113900 PROTEIN"/>
    <property type="match status" value="1"/>
</dbReference>
<reference evidence="10" key="1">
    <citation type="journal article" date="2017" name="Nature">
        <title>The sunflower genome provides insights into oil metabolism, flowering and Asterid evolution.</title>
        <authorList>
            <person name="Badouin H."/>
            <person name="Gouzy J."/>
            <person name="Grassa C.J."/>
            <person name="Murat F."/>
            <person name="Staton S.E."/>
            <person name="Cottret L."/>
            <person name="Lelandais-Briere C."/>
            <person name="Owens G.L."/>
            <person name="Carrere S."/>
            <person name="Mayjonade B."/>
            <person name="Legrand L."/>
            <person name="Gill N."/>
            <person name="Kane N.C."/>
            <person name="Bowers J.E."/>
            <person name="Hubner S."/>
            <person name="Bellec A."/>
            <person name="Berard A."/>
            <person name="Berges H."/>
            <person name="Blanchet N."/>
            <person name="Boniface M.C."/>
            <person name="Brunel D."/>
            <person name="Catrice O."/>
            <person name="Chaidir N."/>
            <person name="Claudel C."/>
            <person name="Donnadieu C."/>
            <person name="Faraut T."/>
            <person name="Fievet G."/>
            <person name="Helmstetter N."/>
            <person name="King M."/>
            <person name="Knapp S.J."/>
            <person name="Lai Z."/>
            <person name="Le Paslier M.C."/>
            <person name="Lippi Y."/>
            <person name="Lorenzon L."/>
            <person name="Mandel J.R."/>
            <person name="Marage G."/>
            <person name="Marchand G."/>
            <person name="Marquand E."/>
            <person name="Bret-Mestries E."/>
            <person name="Morien E."/>
            <person name="Nambeesan S."/>
            <person name="Nguyen T."/>
            <person name="Pegot-Espagnet P."/>
            <person name="Pouilly N."/>
            <person name="Raftis F."/>
            <person name="Sallet E."/>
            <person name="Schiex T."/>
            <person name="Thomas J."/>
            <person name="Vandecasteele C."/>
            <person name="Vares D."/>
            <person name="Vear F."/>
            <person name="Vautrin S."/>
            <person name="Crespi M."/>
            <person name="Mangin B."/>
            <person name="Burke J.M."/>
            <person name="Salse J."/>
            <person name="Munos S."/>
            <person name="Vincourt P."/>
            <person name="Rieseberg L.H."/>
            <person name="Langlade N.B."/>
        </authorList>
    </citation>
    <scope>NUCLEOTIDE SEQUENCE</scope>
    <source>
        <tissue evidence="10">Leaves</tissue>
    </source>
</reference>
<comment type="catalytic activity">
    <reaction evidence="5">
        <text>L-threonyl-[protein] + ATP = O-phospho-L-threonyl-[protein] + ADP + H(+)</text>
        <dbReference type="Rhea" id="RHEA:46608"/>
        <dbReference type="Rhea" id="RHEA-COMP:11060"/>
        <dbReference type="Rhea" id="RHEA-COMP:11605"/>
        <dbReference type="ChEBI" id="CHEBI:15378"/>
        <dbReference type="ChEBI" id="CHEBI:30013"/>
        <dbReference type="ChEBI" id="CHEBI:30616"/>
        <dbReference type="ChEBI" id="CHEBI:61977"/>
        <dbReference type="ChEBI" id="CHEBI:456216"/>
        <dbReference type="EC" id="2.7.11.1"/>
    </reaction>
</comment>
<evidence type="ECO:0000256" key="2">
    <source>
        <dbReference type="ARBA" id="ARBA00012513"/>
    </source>
</evidence>
<keyword evidence="10" id="KW-0418">Kinase</keyword>
<accession>A0A9K3DJB1</accession>
<comment type="subcellular location">
    <subcellularLocation>
        <location evidence="1">Membrane</location>
        <topology evidence="1">Single-pass membrane protein</topology>
    </subcellularLocation>
</comment>
<keyword evidence="3 7" id="KW-0732">Signal</keyword>
<feature type="chain" id="PRO_5039950572" description="non-specific serine/threonine protein kinase" evidence="7">
    <location>
        <begin position="24"/>
        <end position="285"/>
    </location>
</feature>
<organism evidence="10 11">
    <name type="scientific">Helianthus annuus</name>
    <name type="common">Common sunflower</name>
    <dbReference type="NCBI Taxonomy" id="4232"/>
    <lineage>
        <taxon>Eukaryota</taxon>
        <taxon>Viridiplantae</taxon>
        <taxon>Streptophyta</taxon>
        <taxon>Embryophyta</taxon>
        <taxon>Tracheophyta</taxon>
        <taxon>Spermatophyta</taxon>
        <taxon>Magnoliopsida</taxon>
        <taxon>eudicotyledons</taxon>
        <taxon>Gunneridae</taxon>
        <taxon>Pentapetalae</taxon>
        <taxon>asterids</taxon>
        <taxon>campanulids</taxon>
        <taxon>Asterales</taxon>
        <taxon>Asteraceae</taxon>
        <taxon>Asteroideae</taxon>
        <taxon>Heliantheae alliance</taxon>
        <taxon>Heliantheae</taxon>
        <taxon>Helianthus</taxon>
    </lineage>
</organism>
<evidence type="ECO:0000259" key="9">
    <source>
        <dbReference type="Pfam" id="PF14380"/>
    </source>
</evidence>
<name>A0A9K3DJB1_HELAN</name>
<comment type="caution">
    <text evidence="10">The sequence shown here is derived from an EMBL/GenBank/DDBJ whole genome shotgun (WGS) entry which is preliminary data.</text>
</comment>
<dbReference type="Pfam" id="PF13947">
    <property type="entry name" value="GUB_WAK_bind"/>
    <property type="match status" value="1"/>
</dbReference>
<dbReference type="EC" id="2.7.11.1" evidence="2"/>
<keyword evidence="4" id="KW-0325">Glycoprotein</keyword>